<dbReference type="Pfam" id="PF07679">
    <property type="entry name" value="I-set"/>
    <property type="match status" value="1"/>
</dbReference>
<feature type="domain" description="Ig-like" evidence="3">
    <location>
        <begin position="198"/>
        <end position="235"/>
    </location>
</feature>
<dbReference type="SUPFAM" id="SSF48726">
    <property type="entry name" value="Immunoglobulin"/>
    <property type="match status" value="3"/>
</dbReference>
<dbReference type="EMBL" id="OZ035831">
    <property type="protein sequence ID" value="CAL1615789.1"/>
    <property type="molecule type" value="Genomic_DNA"/>
</dbReference>
<name>A0AAV2MR39_KNICA</name>
<feature type="domain" description="Ig-like" evidence="3">
    <location>
        <begin position="22"/>
        <end position="119"/>
    </location>
</feature>
<protein>
    <recommendedName>
        <fullName evidence="3">Ig-like domain-containing protein</fullName>
    </recommendedName>
</protein>
<dbReference type="PANTHER" id="PTHR10075:SF100">
    <property type="entry name" value="FASCICLIN-2"/>
    <property type="match status" value="1"/>
</dbReference>
<evidence type="ECO:0000313" key="4">
    <source>
        <dbReference type="EMBL" id="CAL1615789.1"/>
    </source>
</evidence>
<dbReference type="GO" id="GO:0007156">
    <property type="term" value="P:homophilic cell adhesion via plasma membrane adhesion molecules"/>
    <property type="evidence" value="ECO:0007669"/>
    <property type="project" value="TreeGrafter"/>
</dbReference>
<dbReference type="GO" id="GO:0030424">
    <property type="term" value="C:axon"/>
    <property type="evidence" value="ECO:0007669"/>
    <property type="project" value="TreeGrafter"/>
</dbReference>
<dbReference type="PROSITE" id="PS50835">
    <property type="entry name" value="IG_LIKE"/>
    <property type="match status" value="2"/>
</dbReference>
<evidence type="ECO:0000259" key="3">
    <source>
        <dbReference type="PROSITE" id="PS50835"/>
    </source>
</evidence>
<keyword evidence="1" id="KW-0393">Immunoglobulin domain</keyword>
<dbReference type="GO" id="GO:0005886">
    <property type="term" value="C:plasma membrane"/>
    <property type="evidence" value="ECO:0007669"/>
    <property type="project" value="TreeGrafter"/>
</dbReference>
<organism evidence="4 5">
    <name type="scientific">Knipowitschia caucasica</name>
    <name type="common">Caucasian dwarf goby</name>
    <name type="synonym">Pomatoschistus caucasicus</name>
    <dbReference type="NCBI Taxonomy" id="637954"/>
    <lineage>
        <taxon>Eukaryota</taxon>
        <taxon>Metazoa</taxon>
        <taxon>Chordata</taxon>
        <taxon>Craniata</taxon>
        <taxon>Vertebrata</taxon>
        <taxon>Euteleostomi</taxon>
        <taxon>Actinopterygii</taxon>
        <taxon>Neopterygii</taxon>
        <taxon>Teleostei</taxon>
        <taxon>Neoteleostei</taxon>
        <taxon>Acanthomorphata</taxon>
        <taxon>Gobiaria</taxon>
        <taxon>Gobiiformes</taxon>
        <taxon>Gobioidei</taxon>
        <taxon>Gobiidae</taxon>
        <taxon>Gobiinae</taxon>
        <taxon>Knipowitschia</taxon>
    </lineage>
</organism>
<dbReference type="InterPro" id="IPR013098">
    <property type="entry name" value="Ig_I-set"/>
</dbReference>
<reference evidence="4 5" key="1">
    <citation type="submission" date="2024-04" db="EMBL/GenBank/DDBJ databases">
        <authorList>
            <person name="Waldvogel A.-M."/>
            <person name="Schoenle A."/>
        </authorList>
    </citation>
    <scope>NUCLEOTIDE SEQUENCE [LARGE SCALE GENOMIC DNA]</scope>
</reference>
<evidence type="ECO:0000313" key="5">
    <source>
        <dbReference type="Proteomes" id="UP001497482"/>
    </source>
</evidence>
<dbReference type="InterPro" id="IPR007110">
    <property type="entry name" value="Ig-like_dom"/>
</dbReference>
<feature type="signal peptide" evidence="2">
    <location>
        <begin position="1"/>
        <end position="16"/>
    </location>
</feature>
<dbReference type="InterPro" id="IPR003599">
    <property type="entry name" value="Ig_sub"/>
</dbReference>
<gene>
    <name evidence="4" type="ORF">KC01_LOCUS41671</name>
</gene>
<evidence type="ECO:0000256" key="1">
    <source>
        <dbReference type="ARBA" id="ARBA00023319"/>
    </source>
</evidence>
<dbReference type="GO" id="GO:0007411">
    <property type="term" value="P:axon guidance"/>
    <property type="evidence" value="ECO:0007669"/>
    <property type="project" value="TreeGrafter"/>
</dbReference>
<dbReference type="InterPro" id="IPR036179">
    <property type="entry name" value="Ig-like_dom_sf"/>
</dbReference>
<dbReference type="InterPro" id="IPR013783">
    <property type="entry name" value="Ig-like_fold"/>
</dbReference>
<dbReference type="Pfam" id="PF13927">
    <property type="entry name" value="Ig_3"/>
    <property type="match status" value="2"/>
</dbReference>
<dbReference type="PANTHER" id="PTHR10075">
    <property type="entry name" value="BASIGIN RELATED"/>
    <property type="match status" value="1"/>
</dbReference>
<dbReference type="InterPro" id="IPR003598">
    <property type="entry name" value="Ig_sub2"/>
</dbReference>
<dbReference type="AlphaFoldDB" id="A0AAV2MR39"/>
<evidence type="ECO:0000256" key="2">
    <source>
        <dbReference type="SAM" id="SignalP"/>
    </source>
</evidence>
<feature type="chain" id="PRO_5043539421" description="Ig-like domain-containing protein" evidence="2">
    <location>
        <begin position="17"/>
        <end position="281"/>
    </location>
</feature>
<dbReference type="GO" id="GO:0070593">
    <property type="term" value="P:dendrite self-avoidance"/>
    <property type="evidence" value="ECO:0007669"/>
    <property type="project" value="TreeGrafter"/>
</dbReference>
<sequence>MTSLLCSLFLSTLTVSSQLSLDDVFFSPQDQTAHEGATVFFPCVSGESSPAASISWLKDGKPVTRGRQIQGEYGGGSQRKTSGTLHLYNITLNDDGTYTCITFNPALGTSKRSRSAKLTVQGVQRKLQIIRGPDNITVATGDGASMHCAVDGFPVPMVHWFKDDGLLTNGSVPLKLQNNGQLLTFRHELEFFEAATPPSVRLRPQVLTVPVGASVELQCQASGSPPPSINWFKNGHSKQTGGFRIPATMKTLRLLQSTIFLPQLAKPNKSKPHVFPRTALG</sequence>
<dbReference type="SMART" id="SM00409">
    <property type="entry name" value="IG"/>
    <property type="match status" value="2"/>
</dbReference>
<keyword evidence="5" id="KW-1185">Reference proteome</keyword>
<dbReference type="SMART" id="SM00408">
    <property type="entry name" value="IGc2"/>
    <property type="match status" value="2"/>
</dbReference>
<dbReference type="Gene3D" id="2.60.40.10">
    <property type="entry name" value="Immunoglobulins"/>
    <property type="match status" value="3"/>
</dbReference>
<dbReference type="Proteomes" id="UP001497482">
    <property type="component" value="Chromosome 9"/>
</dbReference>
<dbReference type="CDD" id="cd00096">
    <property type="entry name" value="Ig"/>
    <property type="match status" value="1"/>
</dbReference>
<dbReference type="GO" id="GO:0098632">
    <property type="term" value="F:cell-cell adhesion mediator activity"/>
    <property type="evidence" value="ECO:0007669"/>
    <property type="project" value="TreeGrafter"/>
</dbReference>
<proteinExistence type="predicted"/>
<keyword evidence="2" id="KW-0732">Signal</keyword>
<accession>A0AAV2MR39</accession>